<feature type="signal peptide" evidence="1">
    <location>
        <begin position="1"/>
        <end position="17"/>
    </location>
</feature>
<evidence type="ECO:0000313" key="3">
    <source>
        <dbReference type="Proteomes" id="UP001175001"/>
    </source>
</evidence>
<gene>
    <name evidence="2" type="ORF">DIS24_g8383</name>
</gene>
<accession>A0AA40CPJ8</accession>
<proteinExistence type="predicted"/>
<feature type="chain" id="PRO_5041452421" evidence="1">
    <location>
        <begin position="18"/>
        <end position="190"/>
    </location>
</feature>
<evidence type="ECO:0000313" key="2">
    <source>
        <dbReference type="EMBL" id="KAK0644918.1"/>
    </source>
</evidence>
<dbReference type="Proteomes" id="UP001175001">
    <property type="component" value="Unassembled WGS sequence"/>
</dbReference>
<name>A0AA40CPJ8_9PEZI</name>
<protein>
    <submittedName>
        <fullName evidence="2">Uncharacterized protein</fullName>
    </submittedName>
</protein>
<evidence type="ECO:0000256" key="1">
    <source>
        <dbReference type="SAM" id="SignalP"/>
    </source>
</evidence>
<dbReference type="EMBL" id="JAUJDW010000061">
    <property type="protein sequence ID" value="KAK0644918.1"/>
    <property type="molecule type" value="Genomic_DNA"/>
</dbReference>
<organism evidence="2 3">
    <name type="scientific">Lasiodiplodia hormozganensis</name>
    <dbReference type="NCBI Taxonomy" id="869390"/>
    <lineage>
        <taxon>Eukaryota</taxon>
        <taxon>Fungi</taxon>
        <taxon>Dikarya</taxon>
        <taxon>Ascomycota</taxon>
        <taxon>Pezizomycotina</taxon>
        <taxon>Dothideomycetes</taxon>
        <taxon>Dothideomycetes incertae sedis</taxon>
        <taxon>Botryosphaeriales</taxon>
        <taxon>Botryosphaeriaceae</taxon>
        <taxon>Lasiodiplodia</taxon>
    </lineage>
</organism>
<sequence>MQILNLAILSLGTLASAAPTLLPRDVSATQYEISTLGTHFMGKNSGIADGSWPDSAKFNSTIQLTINYPANNGINGSTPESTTCTGSWTNGTHPLGWNACENKDVGWKFTDFISEAKFTLVVGRITGEASADTGSVVIDSKAYASSDSWLICLSGAPFTGIHCDLNGVLSPQKGPIPVVVTSGPGIGPFH</sequence>
<keyword evidence="3" id="KW-1185">Reference proteome</keyword>
<dbReference type="AlphaFoldDB" id="A0AA40CPJ8"/>
<comment type="caution">
    <text evidence="2">The sequence shown here is derived from an EMBL/GenBank/DDBJ whole genome shotgun (WGS) entry which is preliminary data.</text>
</comment>
<keyword evidence="1" id="KW-0732">Signal</keyword>
<reference evidence="2" key="1">
    <citation type="submission" date="2023-06" db="EMBL/GenBank/DDBJ databases">
        <title>Multi-omics analyses reveal the molecular pathogenesis toolkit of Lasiodiplodia hormozganensis, a cross-kingdom pathogen.</title>
        <authorList>
            <person name="Felix C."/>
            <person name="Meneses R."/>
            <person name="Goncalves M.F.M."/>
            <person name="Tilleman L."/>
            <person name="Duarte A.S."/>
            <person name="Jorrin-Novo J.V."/>
            <person name="Van De Peer Y."/>
            <person name="Deforce D."/>
            <person name="Van Nieuwerburgh F."/>
            <person name="Esteves A.C."/>
            <person name="Alves A."/>
        </authorList>
    </citation>
    <scope>NUCLEOTIDE SEQUENCE</scope>
    <source>
        <strain evidence="2">CBS 339.90</strain>
    </source>
</reference>